<gene>
    <name evidence="2" type="ORF">ACJRO7_014488</name>
</gene>
<organism evidence="2 3">
    <name type="scientific">Eucalyptus globulus</name>
    <name type="common">Tasmanian blue gum</name>
    <dbReference type="NCBI Taxonomy" id="34317"/>
    <lineage>
        <taxon>Eukaryota</taxon>
        <taxon>Viridiplantae</taxon>
        <taxon>Streptophyta</taxon>
        <taxon>Embryophyta</taxon>
        <taxon>Tracheophyta</taxon>
        <taxon>Spermatophyta</taxon>
        <taxon>Magnoliopsida</taxon>
        <taxon>eudicotyledons</taxon>
        <taxon>Gunneridae</taxon>
        <taxon>Pentapetalae</taxon>
        <taxon>rosids</taxon>
        <taxon>malvids</taxon>
        <taxon>Myrtales</taxon>
        <taxon>Myrtaceae</taxon>
        <taxon>Myrtoideae</taxon>
        <taxon>Eucalypteae</taxon>
        <taxon>Eucalyptus</taxon>
    </lineage>
</organism>
<accession>A0ABD3L174</accession>
<dbReference type="PANTHER" id="PTHR31790:SF573">
    <property type="entry name" value="F-BOX DOMAIN-CONTAINING PROTEIN"/>
    <property type="match status" value="1"/>
</dbReference>
<sequence length="340" mass="38029">MVEMLACYPARSLVRFQCVSRSWCSLLSRPYFVKSVIFSVGMCPSGRRICDDALICLTGLSYIRLGASKQAVILWSPFRGKVKALGNEGNIHSHCSYNSGCCNHYNVHGFGHEPNARDYKFVRIIYSGGVARRADSPIRPWLVEVYSLGRDTWTSLAMSGFTWMVSGNLRAFGNGSAHWLAVPYANTPYNSIVAFDMKEESFGEVIELPQSEVSQFYECGIWVMKECGVAESWTKQHRIVLLIGSTVLVALGLTGRGKMLQRMVDEKLVCCDVDMQITEIGSRGGGPESSFDVSDLGGVDHTLRNQTGRGSPLTIFDFPQRIRFHTFTENLHMLFQIIYI</sequence>
<dbReference type="Proteomes" id="UP001634007">
    <property type="component" value="Unassembled WGS sequence"/>
</dbReference>
<evidence type="ECO:0000259" key="1">
    <source>
        <dbReference type="Pfam" id="PF07734"/>
    </source>
</evidence>
<dbReference type="EMBL" id="JBJKBG010000003">
    <property type="protein sequence ID" value="KAL3745389.1"/>
    <property type="molecule type" value="Genomic_DNA"/>
</dbReference>
<reference evidence="2 3" key="1">
    <citation type="submission" date="2024-11" db="EMBL/GenBank/DDBJ databases">
        <title>Chromosome-level genome assembly of Eucalyptus globulus Labill. provides insights into its genome evolution.</title>
        <authorList>
            <person name="Li X."/>
        </authorList>
    </citation>
    <scope>NUCLEOTIDE SEQUENCE [LARGE SCALE GENOMIC DNA]</scope>
    <source>
        <strain evidence="2">CL2024</strain>
        <tissue evidence="2">Fresh tender leaves</tissue>
    </source>
</reference>
<keyword evidence="3" id="KW-1185">Reference proteome</keyword>
<dbReference type="AlphaFoldDB" id="A0ABD3L174"/>
<dbReference type="PANTHER" id="PTHR31790">
    <property type="entry name" value="OS02G0783600 PROTEIN"/>
    <property type="match status" value="1"/>
</dbReference>
<evidence type="ECO:0000313" key="3">
    <source>
        <dbReference type="Proteomes" id="UP001634007"/>
    </source>
</evidence>
<evidence type="ECO:0000313" key="2">
    <source>
        <dbReference type="EMBL" id="KAL3745389.1"/>
    </source>
</evidence>
<name>A0ABD3L174_EUCGL</name>
<dbReference type="Pfam" id="PF07734">
    <property type="entry name" value="FBA_1"/>
    <property type="match status" value="1"/>
</dbReference>
<proteinExistence type="predicted"/>
<dbReference type="InterPro" id="IPR006527">
    <property type="entry name" value="F-box-assoc_dom_typ1"/>
</dbReference>
<feature type="domain" description="F-box associated beta-propeller type 1" evidence="1">
    <location>
        <begin position="50"/>
        <end position="213"/>
    </location>
</feature>
<dbReference type="InterPro" id="IPR052361">
    <property type="entry name" value="F-box_domain"/>
</dbReference>
<comment type="caution">
    <text evidence="2">The sequence shown here is derived from an EMBL/GenBank/DDBJ whole genome shotgun (WGS) entry which is preliminary data.</text>
</comment>
<protein>
    <recommendedName>
        <fullName evidence="1">F-box associated beta-propeller type 1 domain-containing protein</fullName>
    </recommendedName>
</protein>